<comment type="caution">
    <text evidence="2">The sequence shown here is derived from an EMBL/GenBank/DDBJ whole genome shotgun (WGS) entry which is preliminary data.</text>
</comment>
<evidence type="ECO:0000313" key="2">
    <source>
        <dbReference type="EMBL" id="TGG40900.1"/>
    </source>
</evidence>
<evidence type="ECO:0000256" key="1">
    <source>
        <dbReference type="SAM" id="MobiDB-lite"/>
    </source>
</evidence>
<reference evidence="2 3" key="1">
    <citation type="submission" date="2019-02" db="EMBL/GenBank/DDBJ databases">
        <title>Isolation and identification of novel species under the genus Muribaculum.</title>
        <authorList>
            <person name="Miyake S."/>
            <person name="Ding Y."/>
            <person name="Low A."/>
            <person name="Soh M."/>
            <person name="Seedorf H."/>
        </authorList>
    </citation>
    <scope>NUCLEOTIDE SEQUENCE [LARGE SCALE GENOMIC DNA]</scope>
    <source>
        <strain evidence="2 3">TLL-A3</strain>
    </source>
</reference>
<dbReference type="RefSeq" id="WP_135471856.1">
    <property type="nucleotide sequence ID" value="NZ_SJSA01000001.1"/>
</dbReference>
<keyword evidence="3" id="KW-1185">Reference proteome</keyword>
<dbReference type="AlphaFoldDB" id="A0A4Z0VC57"/>
<dbReference type="GeneID" id="82150038"/>
<protein>
    <submittedName>
        <fullName evidence="2">Uncharacterized protein</fullName>
    </submittedName>
</protein>
<sequence length="152" mass="17990">MAIVKSRQPKQPKQSTTTKHTRKIINITIDPSEPVKPREYYEQRRKRLTIRGARLDRHGRIWSVLFLVNTIYQLEECKNRGYIDRQLLRYLESAKNEVIERKPTRSDIKTAIKFCKIEHARGKCPRMLTPEDIKNIMHIYKVACNPSAYVPK</sequence>
<organism evidence="2 3">
    <name type="scientific">Duncaniella freteri</name>
    <dbReference type="NCBI Taxonomy" id="2530391"/>
    <lineage>
        <taxon>Bacteria</taxon>
        <taxon>Pseudomonadati</taxon>
        <taxon>Bacteroidota</taxon>
        <taxon>Bacteroidia</taxon>
        <taxon>Bacteroidales</taxon>
        <taxon>Muribaculaceae</taxon>
        <taxon>Duncaniella</taxon>
    </lineage>
</organism>
<accession>A0A4Z0VC57</accession>
<feature type="compositionally biased region" description="Polar residues" evidence="1">
    <location>
        <begin position="9"/>
        <end position="18"/>
    </location>
</feature>
<proteinExistence type="predicted"/>
<feature type="region of interest" description="Disordered" evidence="1">
    <location>
        <begin position="1"/>
        <end position="20"/>
    </location>
</feature>
<gene>
    <name evidence="2" type="ORF">EZ315_09575</name>
</gene>
<dbReference type="EMBL" id="SJSA01000001">
    <property type="protein sequence ID" value="TGG40900.1"/>
    <property type="molecule type" value="Genomic_DNA"/>
</dbReference>
<evidence type="ECO:0000313" key="3">
    <source>
        <dbReference type="Proteomes" id="UP000297635"/>
    </source>
</evidence>
<name>A0A4Z0VC57_9BACT</name>
<dbReference type="Proteomes" id="UP000297635">
    <property type="component" value="Unassembled WGS sequence"/>
</dbReference>